<organism evidence="6 7">
    <name type="scientific">Rehmannia glutinosa</name>
    <name type="common">Chinese foxglove</name>
    <dbReference type="NCBI Taxonomy" id="99300"/>
    <lineage>
        <taxon>Eukaryota</taxon>
        <taxon>Viridiplantae</taxon>
        <taxon>Streptophyta</taxon>
        <taxon>Embryophyta</taxon>
        <taxon>Tracheophyta</taxon>
        <taxon>Spermatophyta</taxon>
        <taxon>Magnoliopsida</taxon>
        <taxon>eudicotyledons</taxon>
        <taxon>Gunneridae</taxon>
        <taxon>Pentapetalae</taxon>
        <taxon>asterids</taxon>
        <taxon>lamiids</taxon>
        <taxon>Lamiales</taxon>
        <taxon>Orobanchaceae</taxon>
        <taxon>Rehmannieae</taxon>
        <taxon>Rehmannia</taxon>
    </lineage>
</organism>
<dbReference type="Proteomes" id="UP001318860">
    <property type="component" value="Unassembled WGS sequence"/>
</dbReference>
<keyword evidence="4" id="KW-0539">Nucleus</keyword>
<evidence type="ECO:0000313" key="6">
    <source>
        <dbReference type="EMBL" id="KAK6128553.1"/>
    </source>
</evidence>
<evidence type="ECO:0000259" key="5">
    <source>
        <dbReference type="PROSITE" id="PS50888"/>
    </source>
</evidence>
<dbReference type="CDD" id="cd04873">
    <property type="entry name" value="ACT_UUR-ACR-like"/>
    <property type="match status" value="1"/>
</dbReference>
<sequence>MELTQYNLLEELIMSPNIENNRNPFPNHELFSNSWSFNSFDHQPQDFNLQSTTNPCLLEALTLPDQFSSSFYDMDDIPSSSTFPFQEEFYSTKVENTEFGFLDNSVINGFFDNGINGQVDDDDDDDTIRNVKVGLVGEKKSRVKKANGKPSKNLMAERRRRKRLNERLTMLRSIVPKISKMDRTSILGDTIDYTRELLGKIHKLWEEGIDDDNMNHINLIGNYFKDQKPNEILVRNPPKFHVERRNHDTRVEVCCTTKPGLLITMLRTIDALGLDIHQCVISCFNDFSLRASCQEVAEHRSLVSCEDVKQALFRNAGYGGTCL</sequence>
<name>A0ABR0V217_REHGL</name>
<evidence type="ECO:0000313" key="7">
    <source>
        <dbReference type="Proteomes" id="UP001318860"/>
    </source>
</evidence>
<evidence type="ECO:0000256" key="4">
    <source>
        <dbReference type="ARBA" id="ARBA00023242"/>
    </source>
</evidence>
<evidence type="ECO:0000256" key="1">
    <source>
        <dbReference type="ARBA" id="ARBA00004123"/>
    </source>
</evidence>
<proteinExistence type="predicted"/>
<dbReference type="EMBL" id="JABTTQ020001721">
    <property type="protein sequence ID" value="KAK6128553.1"/>
    <property type="molecule type" value="Genomic_DNA"/>
</dbReference>
<comment type="caution">
    <text evidence="6">The sequence shown here is derived from an EMBL/GenBank/DDBJ whole genome shotgun (WGS) entry which is preliminary data.</text>
</comment>
<dbReference type="PANTHER" id="PTHR31945:SF150">
    <property type="entry name" value="TRANSCRIPTION FACTOR BHLH93-LIKE"/>
    <property type="match status" value="1"/>
</dbReference>
<keyword evidence="7" id="KW-1185">Reference proteome</keyword>
<dbReference type="SMART" id="SM00353">
    <property type="entry name" value="HLH"/>
    <property type="match status" value="1"/>
</dbReference>
<dbReference type="Pfam" id="PF22754">
    <property type="entry name" value="bHLH-TF_ACT-like_plant"/>
    <property type="match status" value="1"/>
</dbReference>
<dbReference type="InterPro" id="IPR036638">
    <property type="entry name" value="HLH_DNA-bd_sf"/>
</dbReference>
<comment type="subcellular location">
    <subcellularLocation>
        <location evidence="1">Nucleus</location>
    </subcellularLocation>
</comment>
<dbReference type="PANTHER" id="PTHR31945">
    <property type="entry name" value="TRANSCRIPTION FACTOR SCREAM2-RELATED"/>
    <property type="match status" value="1"/>
</dbReference>
<dbReference type="InterPro" id="IPR011598">
    <property type="entry name" value="bHLH_dom"/>
</dbReference>
<dbReference type="Gene3D" id="4.10.280.10">
    <property type="entry name" value="Helix-loop-helix DNA-binding domain"/>
    <property type="match status" value="1"/>
</dbReference>
<keyword evidence="3" id="KW-0804">Transcription</keyword>
<reference evidence="6 7" key="1">
    <citation type="journal article" date="2021" name="Comput. Struct. Biotechnol. J.">
        <title>De novo genome assembly of the potent medicinal plant Rehmannia glutinosa using nanopore technology.</title>
        <authorList>
            <person name="Ma L."/>
            <person name="Dong C."/>
            <person name="Song C."/>
            <person name="Wang X."/>
            <person name="Zheng X."/>
            <person name="Niu Y."/>
            <person name="Chen S."/>
            <person name="Feng W."/>
        </authorList>
    </citation>
    <scope>NUCLEOTIDE SEQUENCE [LARGE SCALE GENOMIC DNA]</scope>
    <source>
        <strain evidence="6">DH-2019</strain>
    </source>
</reference>
<dbReference type="PROSITE" id="PS50888">
    <property type="entry name" value="BHLH"/>
    <property type="match status" value="1"/>
</dbReference>
<dbReference type="SUPFAM" id="SSF47459">
    <property type="entry name" value="HLH, helix-loop-helix DNA-binding domain"/>
    <property type="match status" value="1"/>
</dbReference>
<protein>
    <recommendedName>
        <fullName evidence="5">BHLH domain-containing protein</fullName>
    </recommendedName>
</protein>
<dbReference type="InterPro" id="IPR054502">
    <property type="entry name" value="bHLH-TF_ACT-like_plant"/>
</dbReference>
<keyword evidence="2" id="KW-0805">Transcription regulation</keyword>
<gene>
    <name evidence="6" type="ORF">DH2020_037697</name>
</gene>
<accession>A0ABR0V217</accession>
<feature type="domain" description="BHLH" evidence="5">
    <location>
        <begin position="148"/>
        <end position="197"/>
    </location>
</feature>
<evidence type="ECO:0000256" key="2">
    <source>
        <dbReference type="ARBA" id="ARBA00023015"/>
    </source>
</evidence>
<evidence type="ECO:0000256" key="3">
    <source>
        <dbReference type="ARBA" id="ARBA00023163"/>
    </source>
</evidence>
<dbReference type="Pfam" id="PF00010">
    <property type="entry name" value="HLH"/>
    <property type="match status" value="1"/>
</dbReference>
<dbReference type="InterPro" id="IPR051358">
    <property type="entry name" value="TF_AMS/ICE1/BHLH6-like"/>
</dbReference>